<keyword evidence="1" id="KW-1185">Reference proteome</keyword>
<evidence type="ECO:0000313" key="2">
    <source>
        <dbReference type="WBParaSite" id="PSAMB.scaffold11959size3036.g34520.t1"/>
    </source>
</evidence>
<reference evidence="2" key="1">
    <citation type="submission" date="2022-11" db="UniProtKB">
        <authorList>
            <consortium name="WormBaseParasite"/>
        </authorList>
    </citation>
    <scope>IDENTIFICATION</scope>
</reference>
<dbReference type="WBParaSite" id="PSAMB.scaffold11959size3036.g34520.t1">
    <property type="protein sequence ID" value="PSAMB.scaffold11959size3036.g34520.t1"/>
    <property type="gene ID" value="PSAMB.scaffold11959size3036.g34520"/>
</dbReference>
<dbReference type="Gene3D" id="2.60.120.740">
    <property type="match status" value="1"/>
</dbReference>
<name>A0A914UR48_9BILA</name>
<organism evidence="1 2">
    <name type="scientific">Plectus sambesii</name>
    <dbReference type="NCBI Taxonomy" id="2011161"/>
    <lineage>
        <taxon>Eukaryota</taxon>
        <taxon>Metazoa</taxon>
        <taxon>Ecdysozoa</taxon>
        <taxon>Nematoda</taxon>
        <taxon>Chromadorea</taxon>
        <taxon>Plectida</taxon>
        <taxon>Plectina</taxon>
        <taxon>Plectoidea</taxon>
        <taxon>Plectidae</taxon>
        <taxon>Plectus</taxon>
    </lineage>
</organism>
<sequence length="82" mass="9440">MLHGACRWQARCSCGGVRRRLHYETYVCENETGEISCPDGLFIHLLVANYGRFSVQTCNKRGVNYPNTMCSNEKTMEKLMEM</sequence>
<dbReference type="InterPro" id="IPR043159">
    <property type="entry name" value="Lectin_gal-bd_sf"/>
</dbReference>
<dbReference type="AlphaFoldDB" id="A0A914UR48"/>
<accession>A0A914UR48</accession>
<evidence type="ECO:0000313" key="1">
    <source>
        <dbReference type="Proteomes" id="UP000887566"/>
    </source>
</evidence>
<proteinExistence type="predicted"/>
<dbReference type="Proteomes" id="UP000887566">
    <property type="component" value="Unplaced"/>
</dbReference>
<protein>
    <submittedName>
        <fullName evidence="2">Sushi domain-containing protein</fullName>
    </submittedName>
</protein>